<dbReference type="EMBL" id="NBNE01003531">
    <property type="protein sequence ID" value="OWZ07459.1"/>
    <property type="molecule type" value="Genomic_DNA"/>
</dbReference>
<accession>A0A225VR09</accession>
<reference evidence="2" key="1">
    <citation type="submission" date="2017-03" db="EMBL/GenBank/DDBJ databases">
        <title>Phytopthora megakarya and P. palmivora, two closely related causual agents of cacao black pod achieved similar genome size and gene model numbers by different mechanisms.</title>
        <authorList>
            <person name="Ali S."/>
            <person name="Shao J."/>
            <person name="Larry D.J."/>
            <person name="Kronmiller B."/>
            <person name="Shen D."/>
            <person name="Strem M.D."/>
            <person name="Melnick R.L."/>
            <person name="Guiltinan M.J."/>
            <person name="Tyler B.M."/>
            <person name="Meinhardt L.W."/>
            <person name="Bailey B.A."/>
        </authorList>
    </citation>
    <scope>NUCLEOTIDE SEQUENCE [LARGE SCALE GENOMIC DNA]</scope>
    <source>
        <strain evidence="2">zdho120</strain>
    </source>
</reference>
<dbReference type="OrthoDB" id="114550at2759"/>
<gene>
    <name evidence="1" type="ORF">PHMEG_00020147</name>
</gene>
<organism evidence="1 2">
    <name type="scientific">Phytophthora megakarya</name>
    <dbReference type="NCBI Taxonomy" id="4795"/>
    <lineage>
        <taxon>Eukaryota</taxon>
        <taxon>Sar</taxon>
        <taxon>Stramenopiles</taxon>
        <taxon>Oomycota</taxon>
        <taxon>Peronosporomycetes</taxon>
        <taxon>Peronosporales</taxon>
        <taxon>Peronosporaceae</taxon>
        <taxon>Phytophthora</taxon>
    </lineage>
</organism>
<proteinExistence type="predicted"/>
<name>A0A225VR09_9STRA</name>
<dbReference type="AlphaFoldDB" id="A0A225VR09"/>
<comment type="caution">
    <text evidence="1">The sequence shown here is derived from an EMBL/GenBank/DDBJ whole genome shotgun (WGS) entry which is preliminary data.</text>
</comment>
<evidence type="ECO:0000313" key="1">
    <source>
        <dbReference type="EMBL" id="OWZ07459.1"/>
    </source>
</evidence>
<sequence length="126" mass="14166">MKKLIEKAEKSLRKRGSSCNRMALLSTNTISCSITSDEEILAEIWAMARDDDMPEVDGEMEDASMEFLFFPGCPDDKNLRELDVGYRRLRSTSRAVRSPPTPSYATTVPVKPTLVSKMPPLFTPHL</sequence>
<keyword evidence="2" id="KW-1185">Reference proteome</keyword>
<protein>
    <submittedName>
        <fullName evidence="1">Uncharacterized protein</fullName>
    </submittedName>
</protein>
<evidence type="ECO:0000313" key="2">
    <source>
        <dbReference type="Proteomes" id="UP000198211"/>
    </source>
</evidence>
<dbReference type="Proteomes" id="UP000198211">
    <property type="component" value="Unassembled WGS sequence"/>
</dbReference>